<dbReference type="Pfam" id="PF00795">
    <property type="entry name" value="CN_hydrolase"/>
    <property type="match status" value="1"/>
</dbReference>
<proteinExistence type="predicted"/>
<dbReference type="AlphaFoldDB" id="A0A4Y9YZ80"/>
<dbReference type="InterPro" id="IPR036526">
    <property type="entry name" value="C-N_Hydrolase_sf"/>
</dbReference>
<keyword evidence="1" id="KW-0436">Ligase</keyword>
<dbReference type="CDD" id="cd07570">
    <property type="entry name" value="GAT_Gln-NAD-synth"/>
    <property type="match status" value="1"/>
</dbReference>
<dbReference type="PROSITE" id="PS50263">
    <property type="entry name" value="CN_HYDROLASE"/>
    <property type="match status" value="1"/>
</dbReference>
<dbReference type="Proteomes" id="UP000298390">
    <property type="component" value="Unassembled WGS sequence"/>
</dbReference>
<organism evidence="4 5">
    <name type="scientific">Rhodofomes roseus</name>
    <dbReference type="NCBI Taxonomy" id="34475"/>
    <lineage>
        <taxon>Eukaryota</taxon>
        <taxon>Fungi</taxon>
        <taxon>Dikarya</taxon>
        <taxon>Basidiomycota</taxon>
        <taxon>Agaricomycotina</taxon>
        <taxon>Agaricomycetes</taxon>
        <taxon>Polyporales</taxon>
        <taxon>Rhodofomes</taxon>
    </lineage>
</organism>
<evidence type="ECO:0000259" key="3">
    <source>
        <dbReference type="PROSITE" id="PS50263"/>
    </source>
</evidence>
<sequence>MGHLITVATTLNQWSLDFGGNLERILASIRIAKERGATLRVGPELEITGYGCQDHFLEGDTGLHSWEVLAKILESEDAKGILCDIGMPVTHKNVIYNCRVIIYDGKIVLIRPKMWLANDGNYRELRWFTPWMKHRSTEEHYLPRIIQKVTGQIKVPFGDAVVSTKDTCIGVELCEELFTPAR</sequence>
<evidence type="ECO:0000256" key="1">
    <source>
        <dbReference type="ARBA" id="ARBA00022598"/>
    </source>
</evidence>
<reference evidence="4 5" key="1">
    <citation type="submission" date="2019-01" db="EMBL/GenBank/DDBJ databases">
        <title>Genome sequencing of the rare red list fungi Fomitopsis rosea.</title>
        <authorList>
            <person name="Buettner E."/>
            <person name="Kellner H."/>
        </authorList>
    </citation>
    <scope>NUCLEOTIDE SEQUENCE [LARGE SCALE GENOMIC DNA]</scope>
    <source>
        <strain evidence="4 5">DSM 105464</strain>
    </source>
</reference>
<dbReference type="GO" id="GO:0009435">
    <property type="term" value="P:NAD+ biosynthetic process"/>
    <property type="evidence" value="ECO:0007669"/>
    <property type="project" value="InterPro"/>
</dbReference>
<accession>A0A4Y9YZ80</accession>
<dbReference type="PANTHER" id="PTHR23090">
    <property type="entry name" value="NH 3 /GLUTAMINE-DEPENDENT NAD + SYNTHETASE"/>
    <property type="match status" value="1"/>
</dbReference>
<dbReference type="PANTHER" id="PTHR23090:SF9">
    <property type="entry name" value="GLUTAMINE-DEPENDENT NAD(+) SYNTHETASE"/>
    <property type="match status" value="1"/>
</dbReference>
<dbReference type="GO" id="GO:0003952">
    <property type="term" value="F:NAD+ synthase (glutamine-hydrolyzing) activity"/>
    <property type="evidence" value="ECO:0007669"/>
    <property type="project" value="InterPro"/>
</dbReference>
<evidence type="ECO:0000313" key="4">
    <source>
        <dbReference type="EMBL" id="TFY67572.1"/>
    </source>
</evidence>
<dbReference type="GO" id="GO:0004359">
    <property type="term" value="F:glutaminase activity"/>
    <property type="evidence" value="ECO:0007669"/>
    <property type="project" value="InterPro"/>
</dbReference>
<dbReference type="Gene3D" id="3.60.110.10">
    <property type="entry name" value="Carbon-nitrogen hydrolase"/>
    <property type="match status" value="1"/>
</dbReference>
<dbReference type="STRING" id="34475.A0A4Y9YZ80"/>
<dbReference type="InterPro" id="IPR003010">
    <property type="entry name" value="C-N_Hydrolase"/>
</dbReference>
<feature type="domain" description="CN hydrolase" evidence="3">
    <location>
        <begin position="4"/>
        <end position="182"/>
    </location>
</feature>
<evidence type="ECO:0000313" key="5">
    <source>
        <dbReference type="Proteomes" id="UP000298390"/>
    </source>
</evidence>
<dbReference type="EMBL" id="SEKV01000050">
    <property type="protein sequence ID" value="TFY67572.1"/>
    <property type="molecule type" value="Genomic_DNA"/>
</dbReference>
<name>A0A4Y9YZ80_9APHY</name>
<dbReference type="SUPFAM" id="SSF56317">
    <property type="entry name" value="Carbon-nitrogen hydrolase"/>
    <property type="match status" value="1"/>
</dbReference>
<evidence type="ECO:0000256" key="2">
    <source>
        <dbReference type="ARBA" id="ARBA00030681"/>
    </source>
</evidence>
<protein>
    <recommendedName>
        <fullName evidence="2">NAD(+) synthase [glutamine-hydrolyzing]</fullName>
    </recommendedName>
</protein>
<comment type="caution">
    <text evidence="4">The sequence shown here is derived from an EMBL/GenBank/DDBJ whole genome shotgun (WGS) entry which is preliminary data.</text>
</comment>
<dbReference type="InterPro" id="IPR003694">
    <property type="entry name" value="NAD_synthase"/>
</dbReference>
<dbReference type="GO" id="GO:0005737">
    <property type="term" value="C:cytoplasm"/>
    <property type="evidence" value="ECO:0007669"/>
    <property type="project" value="InterPro"/>
</dbReference>
<gene>
    <name evidence="4" type="ORF">EVJ58_g1549</name>
</gene>